<reference evidence="2" key="1">
    <citation type="journal article" date="2021" name="Proc. Natl. Acad. Sci. U.S.A.">
        <title>A Catalog of Tens of Thousands of Viruses from Human Metagenomes Reveals Hidden Associations with Chronic Diseases.</title>
        <authorList>
            <person name="Tisza M.J."/>
            <person name="Buck C.B."/>
        </authorList>
    </citation>
    <scope>NUCLEOTIDE SEQUENCE</scope>
    <source>
        <strain evidence="2">Ctj495</strain>
    </source>
</reference>
<feature type="region of interest" description="Disordered" evidence="1">
    <location>
        <begin position="72"/>
        <end position="92"/>
    </location>
</feature>
<sequence>MRDTMQSALQRPDLSVWERTYLPTTSSKIKALLNGKYGETSSASRLSEVGATGYHVTRLPGGETALIELSSSHPEVSWSSYRDTQKSSRPMRCPSYTLASTGQLEKPEPASEEILDESTLDAWRRILSIFDTTLGRMVFGSSPQILSWAVSTIRRTTN</sequence>
<proteinExistence type="predicted"/>
<evidence type="ECO:0000256" key="1">
    <source>
        <dbReference type="SAM" id="MobiDB-lite"/>
    </source>
</evidence>
<name>A0A8S5LE53_9CAUD</name>
<feature type="compositionally biased region" description="Polar residues" evidence="1">
    <location>
        <begin position="72"/>
        <end position="82"/>
    </location>
</feature>
<evidence type="ECO:0000313" key="2">
    <source>
        <dbReference type="EMBL" id="DAD68123.1"/>
    </source>
</evidence>
<accession>A0A8S5LE53</accession>
<dbReference type="EMBL" id="BK014692">
    <property type="protein sequence ID" value="DAD68123.1"/>
    <property type="molecule type" value="Genomic_DNA"/>
</dbReference>
<organism evidence="2">
    <name type="scientific">Siphoviridae sp. ctj495</name>
    <dbReference type="NCBI Taxonomy" id="2823592"/>
    <lineage>
        <taxon>Viruses</taxon>
        <taxon>Duplodnaviria</taxon>
        <taxon>Heunggongvirae</taxon>
        <taxon>Uroviricota</taxon>
        <taxon>Caudoviricetes</taxon>
    </lineage>
</organism>
<protein>
    <submittedName>
        <fullName evidence="2">Uncharacterized protein</fullName>
    </submittedName>
</protein>